<name>A0ABY0FC24_9NEIS</name>
<accession>A0ABY0FC24</accession>
<evidence type="ECO:0000313" key="3">
    <source>
        <dbReference type="Proteomes" id="UP000290682"/>
    </source>
</evidence>
<reference evidence="2 3" key="1">
    <citation type="submission" date="2018-10" db="EMBL/GenBank/DDBJ databases">
        <title>Draft genome of Fastidiocella sp. strain 375T, a bacterium isolated from a karstic cave dripping water.</title>
        <authorList>
            <person name="Coelho C."/>
            <person name="Verissimo A."/>
            <person name="Tiago I."/>
        </authorList>
    </citation>
    <scope>NUCLEOTIDE SEQUENCE [LARGE SCALE GENOMIC DNA]</scope>
    <source>
        <strain evidence="2 3">CAVE-375</strain>
    </source>
</reference>
<keyword evidence="1" id="KW-0812">Transmembrane</keyword>
<gene>
    <name evidence="2" type="primary">pilV</name>
    <name evidence="2" type="ORF">EBB06_08525</name>
</gene>
<dbReference type="NCBIfam" id="TIGR02523">
    <property type="entry name" value="type_IV_pilV"/>
    <property type="match status" value="1"/>
</dbReference>
<organism evidence="2 3">
    <name type="scientific">Crenobacter cavernae</name>
    <dbReference type="NCBI Taxonomy" id="2290923"/>
    <lineage>
        <taxon>Bacteria</taxon>
        <taxon>Pseudomonadati</taxon>
        <taxon>Pseudomonadota</taxon>
        <taxon>Betaproteobacteria</taxon>
        <taxon>Neisseriales</taxon>
        <taxon>Neisseriaceae</taxon>
        <taxon>Crenobacter</taxon>
    </lineage>
</organism>
<feature type="transmembrane region" description="Helical" evidence="1">
    <location>
        <begin position="12"/>
        <end position="35"/>
    </location>
</feature>
<dbReference type="InterPro" id="IPR013362">
    <property type="entry name" value="Pilus_4_PilV"/>
</dbReference>
<keyword evidence="1" id="KW-0472">Membrane</keyword>
<dbReference type="InterPro" id="IPR012902">
    <property type="entry name" value="N_methyl_site"/>
</dbReference>
<evidence type="ECO:0000313" key="2">
    <source>
        <dbReference type="EMBL" id="RXZ43646.1"/>
    </source>
</evidence>
<keyword evidence="1" id="KW-1133">Transmembrane helix</keyword>
<dbReference type="Proteomes" id="UP000290682">
    <property type="component" value="Unassembled WGS sequence"/>
</dbReference>
<keyword evidence="3" id="KW-1185">Reference proteome</keyword>
<proteinExistence type="predicted"/>
<protein>
    <submittedName>
        <fullName evidence="2">Type IV pilus modification protein PilV</fullName>
    </submittedName>
</protein>
<comment type="caution">
    <text evidence="2">The sequence shown here is derived from an EMBL/GenBank/DDBJ whole genome shotgun (WGS) entry which is preliminary data.</text>
</comment>
<dbReference type="EMBL" id="REGR01000007">
    <property type="protein sequence ID" value="RXZ43646.1"/>
    <property type="molecule type" value="Genomic_DNA"/>
</dbReference>
<evidence type="ECO:0000256" key="1">
    <source>
        <dbReference type="SAM" id="Phobius"/>
    </source>
</evidence>
<dbReference type="Pfam" id="PF07963">
    <property type="entry name" value="N_methyl"/>
    <property type="match status" value="1"/>
</dbReference>
<dbReference type="NCBIfam" id="TIGR02532">
    <property type="entry name" value="IV_pilin_GFxxxE"/>
    <property type="match status" value="1"/>
</dbReference>
<sequence length="66" mass="7209">MISAEPFSVQRGFTLLEVLIALFVLDFGLLALAAVQLRTYSTTREAEYQSIAALHARVGRGHACQS</sequence>